<dbReference type="PANTHER" id="PTHR22911">
    <property type="entry name" value="ACYL-MALONYL CONDENSING ENZYME-RELATED"/>
    <property type="match status" value="1"/>
</dbReference>
<keyword evidence="4" id="KW-1185">Reference proteome</keyword>
<feature type="domain" description="EamA" evidence="2">
    <location>
        <begin position="158"/>
        <end position="285"/>
    </location>
</feature>
<keyword evidence="1" id="KW-1133">Transmembrane helix</keyword>
<feature type="transmembrane region" description="Helical" evidence="1">
    <location>
        <begin position="188"/>
        <end position="210"/>
    </location>
</feature>
<dbReference type="RefSeq" id="WP_091856724.1">
    <property type="nucleotide sequence ID" value="NZ_FNBZ01000003.1"/>
</dbReference>
<dbReference type="InterPro" id="IPR037185">
    <property type="entry name" value="EmrE-like"/>
</dbReference>
<organism evidence="3 4">
    <name type="scientific">Bosea robiniae</name>
    <dbReference type="NCBI Taxonomy" id="1036780"/>
    <lineage>
        <taxon>Bacteria</taxon>
        <taxon>Pseudomonadati</taxon>
        <taxon>Pseudomonadota</taxon>
        <taxon>Alphaproteobacteria</taxon>
        <taxon>Hyphomicrobiales</taxon>
        <taxon>Boseaceae</taxon>
        <taxon>Bosea</taxon>
    </lineage>
</organism>
<feature type="transmembrane region" description="Helical" evidence="1">
    <location>
        <begin position="157"/>
        <end position="176"/>
    </location>
</feature>
<feature type="transmembrane region" description="Helical" evidence="1">
    <location>
        <begin position="106"/>
        <end position="125"/>
    </location>
</feature>
<feature type="transmembrane region" description="Helical" evidence="1">
    <location>
        <begin position="132"/>
        <end position="151"/>
    </location>
</feature>
<dbReference type="EMBL" id="FNBZ01000003">
    <property type="protein sequence ID" value="SDG14389.1"/>
    <property type="molecule type" value="Genomic_DNA"/>
</dbReference>
<dbReference type="Pfam" id="PF00892">
    <property type="entry name" value="EamA"/>
    <property type="match status" value="2"/>
</dbReference>
<name>A0ABY0NUQ2_9HYPH</name>
<feature type="transmembrane region" description="Helical" evidence="1">
    <location>
        <begin position="216"/>
        <end position="238"/>
    </location>
</feature>
<evidence type="ECO:0000259" key="2">
    <source>
        <dbReference type="Pfam" id="PF00892"/>
    </source>
</evidence>
<comment type="caution">
    <text evidence="3">The sequence shown here is derived from an EMBL/GenBank/DDBJ whole genome shotgun (WGS) entry which is preliminary data.</text>
</comment>
<evidence type="ECO:0000256" key="1">
    <source>
        <dbReference type="SAM" id="Phobius"/>
    </source>
</evidence>
<keyword evidence="1" id="KW-0472">Membrane</keyword>
<keyword evidence="1" id="KW-0812">Transmembrane</keyword>
<dbReference type="Proteomes" id="UP000199468">
    <property type="component" value="Unassembled WGS sequence"/>
</dbReference>
<gene>
    <name evidence="3" type="ORF">SAMN05421844_10351</name>
</gene>
<dbReference type="SUPFAM" id="SSF103481">
    <property type="entry name" value="Multidrug resistance efflux transporter EmrE"/>
    <property type="match status" value="2"/>
</dbReference>
<dbReference type="InterPro" id="IPR000620">
    <property type="entry name" value="EamA_dom"/>
</dbReference>
<feature type="domain" description="EamA" evidence="2">
    <location>
        <begin position="19"/>
        <end position="148"/>
    </location>
</feature>
<reference evidence="3 4" key="1">
    <citation type="submission" date="2016-10" db="EMBL/GenBank/DDBJ databases">
        <authorList>
            <person name="Varghese N."/>
            <person name="Submissions S."/>
        </authorList>
    </citation>
    <scope>NUCLEOTIDE SEQUENCE [LARGE SCALE GENOMIC DNA]</scope>
    <source>
        <strain evidence="3 4">DSM 26672</strain>
    </source>
</reference>
<proteinExistence type="predicted"/>
<accession>A0ABY0NUQ2</accession>
<protein>
    <submittedName>
        <fullName evidence="3">EamA domain-containing membrane protein RarD</fullName>
    </submittedName>
</protein>
<dbReference type="PANTHER" id="PTHR22911:SF103">
    <property type="entry name" value="BLR2811 PROTEIN"/>
    <property type="match status" value="1"/>
</dbReference>
<feature type="transmembrane region" description="Helical" evidence="1">
    <location>
        <begin position="270"/>
        <end position="291"/>
    </location>
</feature>
<evidence type="ECO:0000313" key="3">
    <source>
        <dbReference type="EMBL" id="SDG14389.1"/>
    </source>
</evidence>
<feature type="transmembrane region" description="Helical" evidence="1">
    <location>
        <begin position="43"/>
        <end position="63"/>
    </location>
</feature>
<sequence>MNQAPGHPLRAETGVAALGLAVAAFSLFAVGDAASKLVVAESNAGMALWGRSVAFAVVMLTLVRPRHWRSLLLDVPVRLVLLRSLFPFLGGVCIIISMAYVPLAQLTTVLFVAPLISMALGRTVLGETVNRWGWFAVALGLLGVVTITRPFDGRFSWVLLLPALGGIFTAIAQVLTRVVAQQAPPRSLVVYTMLVALLLSTLALPFVWQAPTSRQWLFLAMSGLCQAVGQACMIAAYLRAGASRIAPYSYAQLLTATLIGFAVFDEVPDVFSVFGAGLIVAGGLVSLKLAGRGPAAAVSPRRGGRRR</sequence>
<feature type="transmembrane region" description="Helical" evidence="1">
    <location>
        <begin position="245"/>
        <end position="264"/>
    </location>
</feature>
<evidence type="ECO:0000313" key="4">
    <source>
        <dbReference type="Proteomes" id="UP000199468"/>
    </source>
</evidence>
<feature type="transmembrane region" description="Helical" evidence="1">
    <location>
        <begin position="75"/>
        <end position="100"/>
    </location>
</feature>